<evidence type="ECO:0000256" key="2">
    <source>
        <dbReference type="ARBA" id="ARBA00011083"/>
    </source>
</evidence>
<protein>
    <recommendedName>
        <fullName evidence="3 8">folate gamma-glutamyl hydrolase</fullName>
        <ecNumber evidence="3 8">3.4.19.9</ecNumber>
    </recommendedName>
</protein>
<dbReference type="VEuPathDB" id="CryptoDB:Vbra_7508"/>
<evidence type="ECO:0000256" key="8">
    <source>
        <dbReference type="PROSITE-ProRule" id="PRU00607"/>
    </source>
</evidence>
<comment type="catalytic activity">
    <reaction evidence="8">
        <text>(6S)-5,6,7,8-tetrahydrofolyl-(gamma-L-Glu)(n) + (n-1) H2O = (6S)-5,6,7,8-tetrahydrofolate + (n-1) L-glutamate</text>
        <dbReference type="Rhea" id="RHEA:56784"/>
        <dbReference type="Rhea" id="RHEA-COMP:14738"/>
        <dbReference type="ChEBI" id="CHEBI:15377"/>
        <dbReference type="ChEBI" id="CHEBI:29985"/>
        <dbReference type="ChEBI" id="CHEBI:57453"/>
        <dbReference type="ChEBI" id="CHEBI:141005"/>
        <dbReference type="EC" id="3.4.19.9"/>
    </reaction>
</comment>
<evidence type="ECO:0000313" key="10">
    <source>
        <dbReference type="EMBL" id="CEL96035.1"/>
    </source>
</evidence>
<evidence type="ECO:0000256" key="4">
    <source>
        <dbReference type="ARBA" id="ARBA00022525"/>
    </source>
</evidence>
<dbReference type="PROSITE" id="PS51273">
    <property type="entry name" value="GATASE_TYPE_1"/>
    <property type="match status" value="1"/>
</dbReference>
<dbReference type="EC" id="3.4.19.9" evidence="3 8"/>
<evidence type="ECO:0000256" key="5">
    <source>
        <dbReference type="ARBA" id="ARBA00022729"/>
    </source>
</evidence>
<dbReference type="PANTHER" id="PTHR11315">
    <property type="entry name" value="PROTEASE FAMILY C26 GAMMA-GLUTAMYL HYDROLASE"/>
    <property type="match status" value="1"/>
</dbReference>
<feature type="transmembrane region" description="Helical" evidence="9">
    <location>
        <begin position="27"/>
        <end position="46"/>
    </location>
</feature>
<evidence type="ECO:0000313" key="11">
    <source>
        <dbReference type="Proteomes" id="UP000041254"/>
    </source>
</evidence>
<comment type="subcellular location">
    <subcellularLocation>
        <location evidence="1">Secreted</location>
        <location evidence="1">Extracellular space</location>
    </subcellularLocation>
</comment>
<dbReference type="OrthoDB" id="64220at2759"/>
<dbReference type="OMA" id="EPVSSHF"/>
<keyword evidence="5" id="KW-0732">Signal</keyword>
<organism evidence="10 11">
    <name type="scientific">Vitrella brassicaformis (strain CCMP3155)</name>
    <dbReference type="NCBI Taxonomy" id="1169540"/>
    <lineage>
        <taxon>Eukaryota</taxon>
        <taxon>Sar</taxon>
        <taxon>Alveolata</taxon>
        <taxon>Colpodellida</taxon>
        <taxon>Vitrellaceae</taxon>
        <taxon>Vitrella</taxon>
    </lineage>
</organism>
<evidence type="ECO:0000256" key="1">
    <source>
        <dbReference type="ARBA" id="ARBA00004239"/>
    </source>
</evidence>
<evidence type="ECO:0000256" key="3">
    <source>
        <dbReference type="ARBA" id="ARBA00012886"/>
    </source>
</evidence>
<evidence type="ECO:0000256" key="9">
    <source>
        <dbReference type="SAM" id="Phobius"/>
    </source>
</evidence>
<dbReference type="PROSITE" id="PS51275">
    <property type="entry name" value="PEPTIDASE_C26_GGH"/>
    <property type="match status" value="1"/>
</dbReference>
<dbReference type="Gene3D" id="3.40.50.880">
    <property type="match status" value="1"/>
</dbReference>
<feature type="active site" description="Nucleophile" evidence="7 8">
    <location>
        <position position="173"/>
    </location>
</feature>
<dbReference type="Pfam" id="PF07722">
    <property type="entry name" value="Peptidase_C26"/>
    <property type="match status" value="1"/>
</dbReference>
<dbReference type="InterPro" id="IPR029062">
    <property type="entry name" value="Class_I_gatase-like"/>
</dbReference>
<dbReference type="AlphaFoldDB" id="A0A0G4EHP8"/>
<dbReference type="InterPro" id="IPR011697">
    <property type="entry name" value="Peptidase_C26"/>
</dbReference>
<name>A0A0G4EHP8_VITBC</name>
<dbReference type="PANTHER" id="PTHR11315:SF0">
    <property type="entry name" value="FOLATE GAMMA-GLUTAMYL HYDROLASE"/>
    <property type="match status" value="1"/>
</dbReference>
<gene>
    <name evidence="10" type="ORF">Vbra_7508</name>
</gene>
<dbReference type="PhylomeDB" id="A0A0G4EHP8"/>
<accession>A0A0G4EHP8</accession>
<dbReference type="STRING" id="1169540.A0A0G4EHP8"/>
<keyword evidence="11" id="KW-1185">Reference proteome</keyword>
<proteinExistence type="inferred from homology"/>
<dbReference type="InterPro" id="IPR015527">
    <property type="entry name" value="Pept_C26_g-glut_hydrolase"/>
</dbReference>
<dbReference type="EMBL" id="CDMY01000243">
    <property type="protein sequence ID" value="CEL96035.1"/>
    <property type="molecule type" value="Genomic_DNA"/>
</dbReference>
<dbReference type="Proteomes" id="UP000041254">
    <property type="component" value="Unassembled WGS sequence"/>
</dbReference>
<dbReference type="GO" id="GO:0005576">
    <property type="term" value="C:extracellular region"/>
    <property type="evidence" value="ECO:0007669"/>
    <property type="project" value="UniProtKB-SubCell"/>
</dbReference>
<dbReference type="GO" id="GO:0034722">
    <property type="term" value="F:gamma-glutamyl-peptidase activity"/>
    <property type="evidence" value="ECO:0007669"/>
    <property type="project" value="UniProtKB-UniRule"/>
</dbReference>
<sequence>MKGHALSAPLLVSHDDAASSARPSAVVILVLCLAAIASVTLTAVMLHGPHYQPSLIGDAPPTSARPVIGVVTNPTDESFREAFNLTGTSYIGGSFVEWLDKGGSRVIPLPYDAPENTLRQLLRRVNGVMFQGGHSIVNSSHPNEYMRTAQLIYDEAVQMNARRPNSFVIWGTCQGFEVLAVLEGGWQILTRTDAESLVLPLPLTHGTERYSRLFGEAPEEVVMALRDQNSTTNFHEWGVSPTDFIQTGLAHSFRALAVNTDRIGRPFISAMEARQPHLPIYATQFHPEVLPWNVDHTQAPNNQTKRALRWLSDFIRDEAARSPHRFDSAGQLSRFDLRNFPKKAVKYFDWLYEINVHKFPLNL</sequence>
<keyword evidence="9" id="KW-1133">Transmembrane helix</keyword>
<dbReference type="GO" id="GO:0046900">
    <property type="term" value="P:tetrahydrofolylpolyglutamate metabolic process"/>
    <property type="evidence" value="ECO:0007669"/>
    <property type="project" value="TreeGrafter"/>
</dbReference>
<evidence type="ECO:0000256" key="7">
    <source>
        <dbReference type="PIRSR" id="PIRSR615527-1"/>
    </source>
</evidence>
<keyword evidence="6 8" id="KW-0378">Hydrolase</keyword>
<evidence type="ECO:0000256" key="6">
    <source>
        <dbReference type="ARBA" id="ARBA00022801"/>
    </source>
</evidence>
<dbReference type="SUPFAM" id="SSF52317">
    <property type="entry name" value="Class I glutamine amidotransferase-like"/>
    <property type="match status" value="1"/>
</dbReference>
<feature type="active site" description="Proton donor" evidence="7">
    <location>
        <position position="286"/>
    </location>
</feature>
<feature type="active site" evidence="8">
    <location>
        <position position="286"/>
    </location>
</feature>
<keyword evidence="9" id="KW-0472">Membrane</keyword>
<keyword evidence="4" id="KW-0964">Secreted</keyword>
<comment type="similarity">
    <text evidence="2">Belongs to the peptidase C26 family.</text>
</comment>
<reference evidence="10 11" key="1">
    <citation type="submission" date="2014-11" db="EMBL/GenBank/DDBJ databases">
        <authorList>
            <person name="Zhu J."/>
            <person name="Qi W."/>
            <person name="Song R."/>
        </authorList>
    </citation>
    <scope>NUCLEOTIDE SEQUENCE [LARGE SCALE GENOMIC DNA]</scope>
</reference>
<dbReference type="GO" id="GO:0005773">
    <property type="term" value="C:vacuole"/>
    <property type="evidence" value="ECO:0007669"/>
    <property type="project" value="TreeGrafter"/>
</dbReference>
<dbReference type="InParanoid" id="A0A0G4EHP8"/>
<keyword evidence="9" id="KW-0812">Transmembrane</keyword>